<dbReference type="AlphaFoldDB" id="E9GGU7"/>
<reference evidence="1 2" key="1">
    <citation type="journal article" date="2011" name="Science">
        <title>The ecoresponsive genome of Daphnia pulex.</title>
        <authorList>
            <person name="Colbourne J.K."/>
            <person name="Pfrender M.E."/>
            <person name="Gilbert D."/>
            <person name="Thomas W.K."/>
            <person name="Tucker A."/>
            <person name="Oakley T.H."/>
            <person name="Tokishita S."/>
            <person name="Aerts A."/>
            <person name="Arnold G.J."/>
            <person name="Basu M.K."/>
            <person name="Bauer D.J."/>
            <person name="Caceres C.E."/>
            <person name="Carmel L."/>
            <person name="Casola C."/>
            <person name="Choi J.H."/>
            <person name="Detter J.C."/>
            <person name="Dong Q."/>
            <person name="Dusheyko S."/>
            <person name="Eads B.D."/>
            <person name="Frohlich T."/>
            <person name="Geiler-Samerotte K.A."/>
            <person name="Gerlach D."/>
            <person name="Hatcher P."/>
            <person name="Jogdeo S."/>
            <person name="Krijgsveld J."/>
            <person name="Kriventseva E.V."/>
            <person name="Kultz D."/>
            <person name="Laforsch C."/>
            <person name="Lindquist E."/>
            <person name="Lopez J."/>
            <person name="Manak J.R."/>
            <person name="Muller J."/>
            <person name="Pangilinan J."/>
            <person name="Patwardhan R.P."/>
            <person name="Pitluck S."/>
            <person name="Pritham E.J."/>
            <person name="Rechtsteiner A."/>
            <person name="Rho M."/>
            <person name="Rogozin I.B."/>
            <person name="Sakarya O."/>
            <person name="Salamov A."/>
            <person name="Schaack S."/>
            <person name="Shapiro H."/>
            <person name="Shiga Y."/>
            <person name="Skalitzky C."/>
            <person name="Smith Z."/>
            <person name="Souvorov A."/>
            <person name="Sung W."/>
            <person name="Tang Z."/>
            <person name="Tsuchiya D."/>
            <person name="Tu H."/>
            <person name="Vos H."/>
            <person name="Wang M."/>
            <person name="Wolf Y.I."/>
            <person name="Yamagata H."/>
            <person name="Yamada T."/>
            <person name="Ye Y."/>
            <person name="Shaw J.R."/>
            <person name="Andrews J."/>
            <person name="Crease T.J."/>
            <person name="Tang H."/>
            <person name="Lucas S.M."/>
            <person name="Robertson H.M."/>
            <person name="Bork P."/>
            <person name="Koonin E.V."/>
            <person name="Zdobnov E.M."/>
            <person name="Grigoriev I.V."/>
            <person name="Lynch M."/>
            <person name="Boore J.L."/>
        </authorList>
    </citation>
    <scope>NUCLEOTIDE SEQUENCE [LARGE SCALE GENOMIC DNA]</scope>
</reference>
<dbReference type="PhylomeDB" id="E9GGU7"/>
<name>E9GGU7_DAPPU</name>
<dbReference type="OrthoDB" id="8026414at2759"/>
<evidence type="ECO:0000313" key="2">
    <source>
        <dbReference type="Proteomes" id="UP000000305"/>
    </source>
</evidence>
<dbReference type="Proteomes" id="UP000000305">
    <property type="component" value="Unassembled WGS sequence"/>
</dbReference>
<keyword evidence="2" id="KW-1185">Reference proteome</keyword>
<dbReference type="KEGG" id="dpx:DAPPUDRAFT_242515"/>
<evidence type="ECO:0008006" key="3">
    <source>
        <dbReference type="Google" id="ProtNLM"/>
    </source>
</evidence>
<organism evidence="1 2">
    <name type="scientific">Daphnia pulex</name>
    <name type="common">Water flea</name>
    <dbReference type="NCBI Taxonomy" id="6669"/>
    <lineage>
        <taxon>Eukaryota</taxon>
        <taxon>Metazoa</taxon>
        <taxon>Ecdysozoa</taxon>
        <taxon>Arthropoda</taxon>
        <taxon>Crustacea</taxon>
        <taxon>Branchiopoda</taxon>
        <taxon>Diplostraca</taxon>
        <taxon>Cladocera</taxon>
        <taxon>Anomopoda</taxon>
        <taxon>Daphniidae</taxon>
        <taxon>Daphnia</taxon>
    </lineage>
</organism>
<dbReference type="InParanoid" id="E9GGU7"/>
<sequence length="71" mass="7479">MLTTSAERGSNVTMLAFVNAAGGTTPPVFVFPRKKPITQLTKDGADGCLGLVHESGWMTGDNFYASTVRAS</sequence>
<evidence type="ECO:0000313" key="1">
    <source>
        <dbReference type="EMBL" id="EFX81085.1"/>
    </source>
</evidence>
<gene>
    <name evidence="1" type="ORF">DAPPUDRAFT_242515</name>
</gene>
<proteinExistence type="predicted"/>
<accession>E9GGU7</accession>
<dbReference type="EMBL" id="GL732544">
    <property type="protein sequence ID" value="EFX81085.1"/>
    <property type="molecule type" value="Genomic_DNA"/>
</dbReference>
<protein>
    <recommendedName>
        <fullName evidence="3">DDE-1 domain-containing protein</fullName>
    </recommendedName>
</protein>
<dbReference type="HOGENOM" id="CLU_2742599_0_0_1"/>